<feature type="compositionally biased region" description="Basic and acidic residues" evidence="1">
    <location>
        <begin position="42"/>
        <end position="60"/>
    </location>
</feature>
<accession>A0A4Q2UBF8</accession>
<feature type="region of interest" description="Disordered" evidence="1">
    <location>
        <begin position="42"/>
        <end position="67"/>
    </location>
</feature>
<name>A0A4Q2UBF8_9HYPH</name>
<dbReference type="AlphaFoldDB" id="A0A4Q2UBF8"/>
<organism evidence="2 3">
    <name type="scientific">Lichenibacterium minor</name>
    <dbReference type="NCBI Taxonomy" id="2316528"/>
    <lineage>
        <taxon>Bacteria</taxon>
        <taxon>Pseudomonadati</taxon>
        <taxon>Pseudomonadota</taxon>
        <taxon>Alphaproteobacteria</taxon>
        <taxon>Hyphomicrobiales</taxon>
        <taxon>Lichenihabitantaceae</taxon>
        <taxon>Lichenibacterium</taxon>
    </lineage>
</organism>
<evidence type="ECO:0000313" key="2">
    <source>
        <dbReference type="EMBL" id="RYC32507.1"/>
    </source>
</evidence>
<dbReference type="Proteomes" id="UP000290759">
    <property type="component" value="Unassembled WGS sequence"/>
</dbReference>
<comment type="caution">
    <text evidence="2">The sequence shown here is derived from an EMBL/GenBank/DDBJ whole genome shotgun (WGS) entry which is preliminary data.</text>
</comment>
<sequence length="81" mass="8577">MVRTFLQVAAGAADIPVTRQSVDFAGLPEMARTFLQVAAGESDVRDSARHDRGAAERGTHADASAWDPTSTCVRSWSVSTG</sequence>
<keyword evidence="3" id="KW-1185">Reference proteome</keyword>
<evidence type="ECO:0000256" key="1">
    <source>
        <dbReference type="SAM" id="MobiDB-lite"/>
    </source>
</evidence>
<dbReference type="EMBL" id="QYBB01000007">
    <property type="protein sequence ID" value="RYC32507.1"/>
    <property type="molecule type" value="Genomic_DNA"/>
</dbReference>
<reference evidence="2 3" key="1">
    <citation type="submission" date="2018-12" db="EMBL/GenBank/DDBJ databases">
        <authorList>
            <person name="Grouzdev D.S."/>
            <person name="Krutkina M.S."/>
        </authorList>
    </citation>
    <scope>NUCLEOTIDE SEQUENCE [LARGE SCALE GENOMIC DNA]</scope>
    <source>
        <strain evidence="2 3">RmlP026</strain>
    </source>
</reference>
<dbReference type="RefSeq" id="WP_129225610.1">
    <property type="nucleotide sequence ID" value="NZ_QYBB01000007.1"/>
</dbReference>
<reference evidence="2 3" key="2">
    <citation type="submission" date="2019-02" db="EMBL/GenBank/DDBJ databases">
        <title>'Lichenibacterium ramalinii' gen. nov. sp. nov., 'Lichenibacterium minor' gen. nov. sp. nov.</title>
        <authorList>
            <person name="Pankratov T."/>
        </authorList>
    </citation>
    <scope>NUCLEOTIDE SEQUENCE [LARGE SCALE GENOMIC DNA]</scope>
    <source>
        <strain evidence="2 3">RmlP026</strain>
    </source>
</reference>
<proteinExistence type="predicted"/>
<protein>
    <submittedName>
        <fullName evidence="2">Uncharacterized protein</fullName>
    </submittedName>
</protein>
<gene>
    <name evidence="2" type="ORF">D3273_08965</name>
</gene>
<evidence type="ECO:0000313" key="3">
    <source>
        <dbReference type="Proteomes" id="UP000290759"/>
    </source>
</evidence>